<feature type="region of interest" description="Disordered" evidence="1">
    <location>
        <begin position="1"/>
        <end position="26"/>
    </location>
</feature>
<proteinExistence type="predicted"/>
<dbReference type="EMBL" id="JABFUD020000003">
    <property type="protein sequence ID" value="KAI5082629.1"/>
    <property type="molecule type" value="Genomic_DNA"/>
</dbReference>
<dbReference type="AlphaFoldDB" id="A0A9D4ZP50"/>
<sequence length="171" mass="17226">MEPRDSVAVDNVGGDEGLLGNSTGEGKVTGAADDWGIFDGVGGNVDAEQAEGAIVVGGGEGEGLDKEEGEDGLASIAIPALDVANVEGVVEGGGAGEGVVEGVDIPEGKGLVLVGRGGQNGGIGGRVVHKASVLDGDVHIELNVGGLRGGRALLHQYARYRERKRHRQSCH</sequence>
<gene>
    <name evidence="2" type="ORF">GOP47_0002372</name>
</gene>
<evidence type="ECO:0000313" key="2">
    <source>
        <dbReference type="EMBL" id="KAI5082629.1"/>
    </source>
</evidence>
<evidence type="ECO:0000313" key="3">
    <source>
        <dbReference type="Proteomes" id="UP000886520"/>
    </source>
</evidence>
<protein>
    <submittedName>
        <fullName evidence="2">Uncharacterized protein</fullName>
    </submittedName>
</protein>
<accession>A0A9D4ZP50</accession>
<comment type="caution">
    <text evidence="2">The sequence shown here is derived from an EMBL/GenBank/DDBJ whole genome shotgun (WGS) entry which is preliminary data.</text>
</comment>
<organism evidence="2 3">
    <name type="scientific">Adiantum capillus-veneris</name>
    <name type="common">Maidenhair fern</name>
    <dbReference type="NCBI Taxonomy" id="13818"/>
    <lineage>
        <taxon>Eukaryota</taxon>
        <taxon>Viridiplantae</taxon>
        <taxon>Streptophyta</taxon>
        <taxon>Embryophyta</taxon>
        <taxon>Tracheophyta</taxon>
        <taxon>Polypodiopsida</taxon>
        <taxon>Polypodiidae</taxon>
        <taxon>Polypodiales</taxon>
        <taxon>Pteridineae</taxon>
        <taxon>Pteridaceae</taxon>
        <taxon>Vittarioideae</taxon>
        <taxon>Adiantum</taxon>
    </lineage>
</organism>
<evidence type="ECO:0000256" key="1">
    <source>
        <dbReference type="SAM" id="MobiDB-lite"/>
    </source>
</evidence>
<dbReference type="Proteomes" id="UP000886520">
    <property type="component" value="Chromosome 2"/>
</dbReference>
<keyword evidence="3" id="KW-1185">Reference proteome</keyword>
<reference evidence="2" key="1">
    <citation type="submission" date="2021-01" db="EMBL/GenBank/DDBJ databases">
        <title>Adiantum capillus-veneris genome.</title>
        <authorList>
            <person name="Fang Y."/>
            <person name="Liao Q."/>
        </authorList>
    </citation>
    <scope>NUCLEOTIDE SEQUENCE</scope>
    <source>
        <strain evidence="2">H3</strain>
        <tissue evidence="2">Leaf</tissue>
    </source>
</reference>
<name>A0A9D4ZP50_ADICA</name>